<keyword evidence="1" id="KW-0812">Transmembrane</keyword>
<dbReference type="AlphaFoldDB" id="A0A453KAN1"/>
<evidence type="ECO:0000313" key="2">
    <source>
        <dbReference type="EnsemblPlants" id="AET5Gv20360500.8"/>
    </source>
</evidence>
<keyword evidence="3" id="KW-1185">Reference proteome</keyword>
<feature type="transmembrane region" description="Helical" evidence="1">
    <location>
        <begin position="46"/>
        <end position="65"/>
    </location>
</feature>
<reference evidence="2" key="5">
    <citation type="journal article" date="2021" name="G3 (Bethesda)">
        <title>Aegilops tauschii genome assembly Aet v5.0 features greater sequence contiguity and improved annotation.</title>
        <authorList>
            <person name="Wang L."/>
            <person name="Zhu T."/>
            <person name="Rodriguez J.C."/>
            <person name="Deal K.R."/>
            <person name="Dubcovsky J."/>
            <person name="McGuire P.E."/>
            <person name="Lux T."/>
            <person name="Spannagl M."/>
            <person name="Mayer K.F.X."/>
            <person name="Baldrich P."/>
            <person name="Meyers B.C."/>
            <person name="Huo N."/>
            <person name="Gu Y.Q."/>
            <person name="Zhou H."/>
            <person name="Devos K.M."/>
            <person name="Bennetzen J.L."/>
            <person name="Unver T."/>
            <person name="Budak H."/>
            <person name="Gulick P.J."/>
            <person name="Galiba G."/>
            <person name="Kalapos B."/>
            <person name="Nelson D.R."/>
            <person name="Li P."/>
            <person name="You F.M."/>
            <person name="Luo M.C."/>
            <person name="Dvorak J."/>
        </authorList>
    </citation>
    <scope>NUCLEOTIDE SEQUENCE [LARGE SCALE GENOMIC DNA]</scope>
    <source>
        <strain evidence="2">cv. AL8/78</strain>
    </source>
</reference>
<reference evidence="2" key="4">
    <citation type="submission" date="2019-03" db="UniProtKB">
        <authorList>
            <consortium name="EnsemblPlants"/>
        </authorList>
    </citation>
    <scope>IDENTIFICATION</scope>
</reference>
<evidence type="ECO:0008006" key="4">
    <source>
        <dbReference type="Google" id="ProtNLM"/>
    </source>
</evidence>
<dbReference type="EnsemblPlants" id="AET5Gv20360500.8">
    <property type="protein sequence ID" value="AET5Gv20360500.8"/>
    <property type="gene ID" value="AET5Gv20360500"/>
</dbReference>
<name>A0A453KAN1_AEGTS</name>
<reference evidence="3" key="1">
    <citation type="journal article" date="2014" name="Science">
        <title>Ancient hybridizations among the ancestral genomes of bread wheat.</title>
        <authorList>
            <consortium name="International Wheat Genome Sequencing Consortium,"/>
            <person name="Marcussen T."/>
            <person name="Sandve S.R."/>
            <person name="Heier L."/>
            <person name="Spannagl M."/>
            <person name="Pfeifer M."/>
            <person name="Jakobsen K.S."/>
            <person name="Wulff B.B."/>
            <person name="Steuernagel B."/>
            <person name="Mayer K.F."/>
            <person name="Olsen O.A."/>
        </authorList>
    </citation>
    <scope>NUCLEOTIDE SEQUENCE [LARGE SCALE GENOMIC DNA]</scope>
    <source>
        <strain evidence="3">cv. AL8/78</strain>
    </source>
</reference>
<evidence type="ECO:0000256" key="1">
    <source>
        <dbReference type="SAM" id="Phobius"/>
    </source>
</evidence>
<proteinExistence type="predicted"/>
<accession>A0A453KAN1</accession>
<reference evidence="3" key="2">
    <citation type="journal article" date="2017" name="Nat. Plants">
        <title>The Aegilops tauschii genome reveals multiple impacts of transposons.</title>
        <authorList>
            <person name="Zhao G."/>
            <person name="Zou C."/>
            <person name="Li K."/>
            <person name="Wang K."/>
            <person name="Li T."/>
            <person name="Gao L."/>
            <person name="Zhang X."/>
            <person name="Wang H."/>
            <person name="Yang Z."/>
            <person name="Liu X."/>
            <person name="Jiang W."/>
            <person name="Mao L."/>
            <person name="Kong X."/>
            <person name="Jiao Y."/>
            <person name="Jia J."/>
        </authorList>
    </citation>
    <scope>NUCLEOTIDE SEQUENCE [LARGE SCALE GENOMIC DNA]</scope>
    <source>
        <strain evidence="3">cv. AL8/78</strain>
    </source>
</reference>
<dbReference type="Proteomes" id="UP000015105">
    <property type="component" value="Chromosome 5D"/>
</dbReference>
<evidence type="ECO:0000313" key="3">
    <source>
        <dbReference type="Proteomes" id="UP000015105"/>
    </source>
</evidence>
<keyword evidence="1" id="KW-1133">Transmembrane helix</keyword>
<dbReference type="Gramene" id="AET5Gv20360500.8">
    <property type="protein sequence ID" value="AET5Gv20360500.8"/>
    <property type="gene ID" value="AET5Gv20360500"/>
</dbReference>
<reference evidence="2" key="3">
    <citation type="journal article" date="2017" name="Nature">
        <title>Genome sequence of the progenitor of the wheat D genome Aegilops tauschii.</title>
        <authorList>
            <person name="Luo M.C."/>
            <person name="Gu Y.Q."/>
            <person name="Puiu D."/>
            <person name="Wang H."/>
            <person name="Twardziok S.O."/>
            <person name="Deal K.R."/>
            <person name="Huo N."/>
            <person name="Zhu T."/>
            <person name="Wang L."/>
            <person name="Wang Y."/>
            <person name="McGuire P.E."/>
            <person name="Liu S."/>
            <person name="Long H."/>
            <person name="Ramasamy R.K."/>
            <person name="Rodriguez J.C."/>
            <person name="Van S.L."/>
            <person name="Yuan L."/>
            <person name="Wang Z."/>
            <person name="Xia Z."/>
            <person name="Xiao L."/>
            <person name="Anderson O.D."/>
            <person name="Ouyang S."/>
            <person name="Liang Y."/>
            <person name="Zimin A.V."/>
            <person name="Pertea G."/>
            <person name="Qi P."/>
            <person name="Bennetzen J.L."/>
            <person name="Dai X."/>
            <person name="Dawson M.W."/>
            <person name="Muller H.G."/>
            <person name="Kugler K."/>
            <person name="Rivarola-Duarte L."/>
            <person name="Spannagl M."/>
            <person name="Mayer K.F.X."/>
            <person name="Lu F.H."/>
            <person name="Bevan M.W."/>
            <person name="Leroy P."/>
            <person name="Li P."/>
            <person name="You F.M."/>
            <person name="Sun Q."/>
            <person name="Liu Z."/>
            <person name="Lyons E."/>
            <person name="Wicker T."/>
            <person name="Salzberg S.L."/>
            <person name="Devos K.M."/>
            <person name="Dvorak J."/>
        </authorList>
    </citation>
    <scope>NUCLEOTIDE SEQUENCE [LARGE SCALE GENOMIC DNA]</scope>
    <source>
        <strain evidence="2">cv. AL8/78</strain>
    </source>
</reference>
<keyword evidence="1" id="KW-0472">Membrane</keyword>
<protein>
    <recommendedName>
        <fullName evidence="4">Thiolase N-terminal domain-containing protein</fullName>
    </recommendedName>
</protein>
<organism evidence="2 3">
    <name type="scientific">Aegilops tauschii subsp. strangulata</name>
    <name type="common">Goatgrass</name>
    <dbReference type="NCBI Taxonomy" id="200361"/>
    <lineage>
        <taxon>Eukaryota</taxon>
        <taxon>Viridiplantae</taxon>
        <taxon>Streptophyta</taxon>
        <taxon>Embryophyta</taxon>
        <taxon>Tracheophyta</taxon>
        <taxon>Spermatophyta</taxon>
        <taxon>Magnoliopsida</taxon>
        <taxon>Liliopsida</taxon>
        <taxon>Poales</taxon>
        <taxon>Poaceae</taxon>
        <taxon>BOP clade</taxon>
        <taxon>Pooideae</taxon>
        <taxon>Triticodae</taxon>
        <taxon>Triticeae</taxon>
        <taxon>Triticinae</taxon>
        <taxon>Aegilops</taxon>
    </lineage>
</organism>
<sequence>TKEIPATCVQVGCGVRLLFFLVLPCAREVVALCLQRNSHMVEYQTLYVCCCLLACSLQLSCLWLIQLGINNAVVAGGMETMSNAPKYAATAR</sequence>